<evidence type="ECO:0000313" key="5">
    <source>
        <dbReference type="EMBL" id="MEV8466890.1"/>
    </source>
</evidence>
<dbReference type="InterPro" id="IPR029056">
    <property type="entry name" value="Ribokinase-like"/>
</dbReference>
<dbReference type="PANTHER" id="PTHR43085">
    <property type="entry name" value="HEXOKINASE FAMILY MEMBER"/>
    <property type="match status" value="1"/>
</dbReference>
<feature type="domain" description="Carbohydrate kinase PfkB" evidence="4">
    <location>
        <begin position="6"/>
        <end position="295"/>
    </location>
</feature>
<keyword evidence="2" id="KW-0808">Transferase</keyword>
<dbReference type="EMBL" id="JBFBVU010000009">
    <property type="protein sequence ID" value="MEV8466890.1"/>
    <property type="molecule type" value="Genomic_DNA"/>
</dbReference>
<protein>
    <submittedName>
        <fullName evidence="5">Sugar kinase</fullName>
    </submittedName>
</protein>
<sequence>MTHRFVSLGECMVELAPAGEANLLLQGFAGDTLNTAWYMRKLLRPDWQVDYVTCVGSDAISGKMLAFFRDAGLATDHVQSRRDSTVGLYLITLDNGERSFSYWRSDSAAKRLCQDPALVPGALQGAATAYFSGITLGILSEDDRTKLLDHLRTARAAGVEIVFDPNLRPALWDSPQTMCAATMQAAEVADVVLPSYDDEAQYFGDADLKATAERYAQRGSGLVVVKNGGAEMLTLDQGAFATHAATAPEAIVDTTAAGDSFNAGFLATRAQGATLAEAMRGGADLAAKVIAHRGALVPGIAL</sequence>
<dbReference type="InterPro" id="IPR002173">
    <property type="entry name" value="Carboh/pur_kinase_PfkB_CS"/>
</dbReference>
<dbReference type="InterPro" id="IPR050306">
    <property type="entry name" value="PfkB_Carbo_kinase"/>
</dbReference>
<dbReference type="Pfam" id="PF00294">
    <property type="entry name" value="PfkB"/>
    <property type="match status" value="1"/>
</dbReference>
<reference evidence="5 6" key="1">
    <citation type="submission" date="2024-07" db="EMBL/GenBank/DDBJ databases">
        <authorList>
            <person name="Kang M."/>
        </authorList>
    </citation>
    <scope>NUCLEOTIDE SEQUENCE [LARGE SCALE GENOMIC DNA]</scope>
    <source>
        <strain evidence="5 6">DFM31</strain>
    </source>
</reference>
<evidence type="ECO:0000256" key="3">
    <source>
        <dbReference type="ARBA" id="ARBA00022777"/>
    </source>
</evidence>
<dbReference type="PANTHER" id="PTHR43085:SF15">
    <property type="entry name" value="2-DEHYDRO-3-DEOXYGLUCONOKINASE"/>
    <property type="match status" value="1"/>
</dbReference>
<dbReference type="CDD" id="cd01166">
    <property type="entry name" value="KdgK"/>
    <property type="match status" value="1"/>
</dbReference>
<comment type="similarity">
    <text evidence="1">Belongs to the carbohydrate kinase PfkB family.</text>
</comment>
<name>A0ABV3L740_9RHOB</name>
<dbReference type="RefSeq" id="WP_366192681.1">
    <property type="nucleotide sequence ID" value="NZ_JBFBVU010000009.1"/>
</dbReference>
<keyword evidence="3 5" id="KW-0418">Kinase</keyword>
<keyword evidence="6" id="KW-1185">Reference proteome</keyword>
<dbReference type="SUPFAM" id="SSF53613">
    <property type="entry name" value="Ribokinase-like"/>
    <property type="match status" value="1"/>
</dbReference>
<proteinExistence type="inferred from homology"/>
<accession>A0ABV3L740</accession>
<dbReference type="Proteomes" id="UP001553161">
    <property type="component" value="Unassembled WGS sequence"/>
</dbReference>
<dbReference type="Gene3D" id="3.40.1190.20">
    <property type="match status" value="1"/>
</dbReference>
<evidence type="ECO:0000259" key="4">
    <source>
        <dbReference type="Pfam" id="PF00294"/>
    </source>
</evidence>
<comment type="caution">
    <text evidence="5">The sequence shown here is derived from an EMBL/GenBank/DDBJ whole genome shotgun (WGS) entry which is preliminary data.</text>
</comment>
<evidence type="ECO:0000256" key="2">
    <source>
        <dbReference type="ARBA" id="ARBA00022679"/>
    </source>
</evidence>
<dbReference type="InterPro" id="IPR011611">
    <property type="entry name" value="PfkB_dom"/>
</dbReference>
<gene>
    <name evidence="5" type="ORF">AB0T83_08885</name>
</gene>
<organism evidence="5 6">
    <name type="scientific">Meridianimarinicoccus marinus</name>
    <dbReference type="NCBI Taxonomy" id="3231483"/>
    <lineage>
        <taxon>Bacteria</taxon>
        <taxon>Pseudomonadati</taxon>
        <taxon>Pseudomonadota</taxon>
        <taxon>Alphaproteobacteria</taxon>
        <taxon>Rhodobacterales</taxon>
        <taxon>Paracoccaceae</taxon>
        <taxon>Meridianimarinicoccus</taxon>
    </lineage>
</organism>
<evidence type="ECO:0000256" key="1">
    <source>
        <dbReference type="ARBA" id="ARBA00010688"/>
    </source>
</evidence>
<evidence type="ECO:0000313" key="6">
    <source>
        <dbReference type="Proteomes" id="UP001553161"/>
    </source>
</evidence>
<dbReference type="PROSITE" id="PS00584">
    <property type="entry name" value="PFKB_KINASES_2"/>
    <property type="match status" value="1"/>
</dbReference>
<dbReference type="GO" id="GO:0016301">
    <property type="term" value="F:kinase activity"/>
    <property type="evidence" value="ECO:0007669"/>
    <property type="project" value="UniProtKB-KW"/>
</dbReference>